<dbReference type="Gene3D" id="3.40.190.10">
    <property type="entry name" value="Periplasmic binding protein-like II"/>
    <property type="match status" value="1"/>
</dbReference>
<name>A0A1H5L717_9FLAO</name>
<keyword evidence="3" id="KW-1185">Reference proteome</keyword>
<dbReference type="AlphaFoldDB" id="A0A1H5L717"/>
<protein>
    <submittedName>
        <fullName evidence="2">Extracellular solute-binding protein, family 3</fullName>
    </submittedName>
</protein>
<dbReference type="Proteomes" id="UP000199448">
    <property type="component" value="Unassembled WGS sequence"/>
</dbReference>
<dbReference type="RefSeq" id="WP_093112505.1">
    <property type="nucleotide sequence ID" value="NZ_FNGG01000002.1"/>
</dbReference>
<evidence type="ECO:0000313" key="3">
    <source>
        <dbReference type="Proteomes" id="UP000199448"/>
    </source>
</evidence>
<accession>A0A1H5L717</accession>
<organism evidence="2 3">
    <name type="scientific">Salinimicrobium catena</name>
    <dbReference type="NCBI Taxonomy" id="390640"/>
    <lineage>
        <taxon>Bacteria</taxon>
        <taxon>Pseudomonadati</taxon>
        <taxon>Bacteroidota</taxon>
        <taxon>Flavobacteriia</taxon>
        <taxon>Flavobacteriales</taxon>
        <taxon>Flavobacteriaceae</taxon>
        <taxon>Salinimicrobium</taxon>
    </lineage>
</organism>
<proteinExistence type="predicted"/>
<dbReference type="STRING" id="390640.SAMN04488034_102165"/>
<evidence type="ECO:0000313" key="2">
    <source>
        <dbReference type="EMBL" id="SEE72895.1"/>
    </source>
</evidence>
<dbReference type="SUPFAM" id="SSF53850">
    <property type="entry name" value="Periplasmic binding protein-like II"/>
    <property type="match status" value="1"/>
</dbReference>
<feature type="domain" description="Solute-binding protein family 3/N-terminal" evidence="1">
    <location>
        <begin position="34"/>
        <end position="126"/>
    </location>
</feature>
<dbReference type="OrthoDB" id="1441012at2"/>
<dbReference type="InterPro" id="IPR001638">
    <property type="entry name" value="Solute-binding_3/MltF_N"/>
</dbReference>
<gene>
    <name evidence="2" type="ORF">SAMN04488034_102165</name>
</gene>
<dbReference type="EMBL" id="FNUG01000002">
    <property type="protein sequence ID" value="SEE72895.1"/>
    <property type="molecule type" value="Genomic_DNA"/>
</dbReference>
<reference evidence="2 3" key="1">
    <citation type="submission" date="2016-10" db="EMBL/GenBank/DDBJ databases">
        <authorList>
            <person name="de Groot N.N."/>
        </authorList>
    </citation>
    <scope>NUCLEOTIDE SEQUENCE [LARGE SCALE GENOMIC DNA]</scope>
    <source>
        <strain evidence="2 3">DSM 23553</strain>
    </source>
</reference>
<evidence type="ECO:0000259" key="1">
    <source>
        <dbReference type="Pfam" id="PF00497"/>
    </source>
</evidence>
<dbReference type="Pfam" id="PF00497">
    <property type="entry name" value="SBP_bac_3"/>
    <property type="match status" value="1"/>
</dbReference>
<sequence>MTKWKIILLVCLTSCVFPKDPENSFEEARRNELLVGVVENPPFTMVEDSTFSGSEVEMLRKFATKEGLKISFKEGSESKLVKQLEEFEIHVVIGGITKKTIWKKKAGMTVPYDKEHVYLIPKGENRLLKHLEDFIFQQKKQQP</sequence>